<dbReference type="InterPro" id="IPR039565">
    <property type="entry name" value="BamD-like"/>
</dbReference>
<evidence type="ECO:0000313" key="6">
    <source>
        <dbReference type="EMBL" id="GGF20206.1"/>
    </source>
</evidence>
<dbReference type="NCBIfam" id="TIGR03302">
    <property type="entry name" value="OM_YfiO"/>
    <property type="match status" value="1"/>
</dbReference>
<evidence type="ECO:0000256" key="1">
    <source>
        <dbReference type="ARBA" id="ARBA00022729"/>
    </source>
</evidence>
<evidence type="ECO:0000256" key="2">
    <source>
        <dbReference type="ARBA" id="ARBA00023136"/>
    </source>
</evidence>
<accession>A0ABQ1UKA0</accession>
<gene>
    <name evidence="6" type="ORF">GCM10011383_34800</name>
</gene>
<dbReference type="InterPro" id="IPR017689">
    <property type="entry name" value="BamD"/>
</dbReference>
<protein>
    <submittedName>
        <fullName evidence="6">Outer membrane protein assembly factor BamD</fullName>
    </submittedName>
</protein>
<evidence type="ECO:0000313" key="7">
    <source>
        <dbReference type="Proteomes" id="UP000632273"/>
    </source>
</evidence>
<evidence type="ECO:0000259" key="5">
    <source>
        <dbReference type="Pfam" id="PF13525"/>
    </source>
</evidence>
<organism evidence="6 7">
    <name type="scientific">Hymenobacter cavernae</name>
    <dbReference type="NCBI Taxonomy" id="2044852"/>
    <lineage>
        <taxon>Bacteria</taxon>
        <taxon>Pseudomonadati</taxon>
        <taxon>Bacteroidota</taxon>
        <taxon>Cytophagia</taxon>
        <taxon>Cytophagales</taxon>
        <taxon>Hymenobacteraceae</taxon>
        <taxon>Hymenobacter</taxon>
    </lineage>
</organism>
<comment type="caution">
    <text evidence="6">The sequence shown here is derived from an EMBL/GenBank/DDBJ whole genome shotgun (WGS) entry which is preliminary data.</text>
</comment>
<dbReference type="SUPFAM" id="SSF48452">
    <property type="entry name" value="TPR-like"/>
    <property type="match status" value="1"/>
</dbReference>
<feature type="coiled-coil region" evidence="4">
    <location>
        <begin position="165"/>
        <end position="192"/>
    </location>
</feature>
<dbReference type="InterPro" id="IPR011990">
    <property type="entry name" value="TPR-like_helical_dom_sf"/>
</dbReference>
<keyword evidence="3" id="KW-0998">Cell outer membrane</keyword>
<keyword evidence="1" id="KW-0732">Signal</keyword>
<keyword evidence="2" id="KW-0472">Membrane</keyword>
<evidence type="ECO:0000256" key="4">
    <source>
        <dbReference type="SAM" id="Coils"/>
    </source>
</evidence>
<dbReference type="Gene3D" id="1.25.40.10">
    <property type="entry name" value="Tetratricopeptide repeat domain"/>
    <property type="match status" value="1"/>
</dbReference>
<proteinExistence type="predicted"/>
<reference evidence="7" key="1">
    <citation type="journal article" date="2019" name="Int. J. Syst. Evol. Microbiol.">
        <title>The Global Catalogue of Microorganisms (GCM) 10K type strain sequencing project: providing services to taxonomists for standard genome sequencing and annotation.</title>
        <authorList>
            <consortium name="The Broad Institute Genomics Platform"/>
            <consortium name="The Broad Institute Genome Sequencing Center for Infectious Disease"/>
            <person name="Wu L."/>
            <person name="Ma J."/>
        </authorList>
    </citation>
    <scope>NUCLEOTIDE SEQUENCE [LARGE SCALE GENOMIC DNA]</scope>
    <source>
        <strain evidence="7">CGMCC 1.15197</strain>
    </source>
</reference>
<dbReference type="InterPro" id="IPR019734">
    <property type="entry name" value="TPR_rpt"/>
</dbReference>
<dbReference type="Pfam" id="PF13174">
    <property type="entry name" value="TPR_6"/>
    <property type="match status" value="1"/>
</dbReference>
<keyword evidence="4" id="KW-0175">Coiled coil</keyword>
<keyword evidence="7" id="KW-1185">Reference proteome</keyword>
<dbReference type="EMBL" id="BMHT01000006">
    <property type="protein sequence ID" value="GGF20206.1"/>
    <property type="molecule type" value="Genomic_DNA"/>
</dbReference>
<name>A0ABQ1UKA0_9BACT</name>
<evidence type="ECO:0000256" key="3">
    <source>
        <dbReference type="ARBA" id="ARBA00023237"/>
    </source>
</evidence>
<dbReference type="Pfam" id="PF13525">
    <property type="entry name" value="YfiO"/>
    <property type="match status" value="1"/>
</dbReference>
<feature type="domain" description="Outer membrane lipoprotein BamD-like" evidence="5">
    <location>
        <begin position="50"/>
        <end position="243"/>
    </location>
</feature>
<sequence>MWRLTFDSALSSVIFVPLMQTFRPIFFLLLLSTLVLGSCTGYQKLLKSTDANAKYTAAIKYYESGDYFKAGTLLEELIPLLKGRPEAEKAQFYFANTNYKQRNYTLSAYHFKTFYDTYPNSQYTEEATLLHAKSLFRDSPGYELDQTNTYTAIESIQEFLNRYPESQFRQEAENMSQELQKKLENKAFESAELYYNLRYYQSAVVALTSFQQQYPASAYNEQAAFLKLSAQYSLARESVEEKQRERYLEAVAFYQSFIDTYPQSKNLKAAENMYDQSRAQIAKMKETKPTAANQ</sequence>
<dbReference type="Proteomes" id="UP000632273">
    <property type="component" value="Unassembled WGS sequence"/>
</dbReference>